<name>J4GN50_9APHY</name>
<protein>
    <submittedName>
        <fullName evidence="1">Uncharacterized protein</fullName>
    </submittedName>
</protein>
<accession>J4GN50</accession>
<dbReference type="OrthoDB" id="5396786at2759"/>
<proteinExistence type="predicted"/>
<dbReference type="PANTHER" id="PTHR15430">
    <property type="entry name" value="GLOMULIN"/>
    <property type="match status" value="1"/>
</dbReference>
<reference evidence="1 2" key="1">
    <citation type="journal article" date="2012" name="Appl. Environ. Microbiol.">
        <title>Short-read sequencing for genomic analysis of the brown rot fungus Fibroporia radiculosa.</title>
        <authorList>
            <person name="Tang J.D."/>
            <person name="Perkins A.D."/>
            <person name="Sonstegard T.S."/>
            <person name="Schroeder S.G."/>
            <person name="Burgess S.C."/>
            <person name="Diehl S.V."/>
        </authorList>
    </citation>
    <scope>NUCLEOTIDE SEQUENCE [LARGE SCALE GENOMIC DNA]</scope>
    <source>
        <strain evidence="1 2">TFFH 294</strain>
    </source>
</reference>
<dbReference type="EMBL" id="HE797004">
    <property type="protein sequence ID" value="CCM00775.1"/>
    <property type="molecule type" value="Genomic_DNA"/>
</dbReference>
<dbReference type="InParanoid" id="J4GN50"/>
<dbReference type="InterPro" id="IPR019516">
    <property type="entry name" value="Glomulin/ALF4"/>
</dbReference>
<sequence length="561" mass="62043">MTTQHIRNNLREELRLSDEHMDVDISIALIALITSAVRDSESTCTLEQIVRAVENADAATYLEPLTLLPLLIPCPRLGSEEIISLMNRACSAKEVIMAAMEVLENINRVLDIDDDADADAEGGTLSFPQQICRLIQIFNQSIPRLPKRKKSPSEVVRPLFSELQSIMSRAPTGNAVENRAILTAASALVTSAYGWAKSDPAFDGDEKSTITIILTTFLGAALEACAIHIEANLAQAAFKENFSRLVISSPGQDHSSRNEDVVHDVWKAGHLLDLTIDTCERNPSLGSFILLAHAPSYKFSVPILTVFFPIIIMCIRSNKILDEVISVLIRTIVPLKSHSPRSELSLDLLVPLAHLLPLVAGVHPDPSTRHQLYRLLSSVLTLAPSMFRLQLLQELLTDADSSPQMRIALVGLLREAVLEALAAPPDSAQSKQNVFASPIFLHTFAQIILRPDPPDLFTKAISADDFLDSPEPLRLVECLALYYVLLMKDVRNRTGIRDQDNLRNVRVSLLDPLRSRITIWSNDMSKEANSAHGDESATQFGILDMWLDRIFDVVDDLAHAQ</sequence>
<dbReference type="GO" id="GO:0055105">
    <property type="term" value="F:ubiquitin-protein transferase inhibitor activity"/>
    <property type="evidence" value="ECO:0007669"/>
    <property type="project" value="TreeGrafter"/>
</dbReference>
<organism evidence="1 2">
    <name type="scientific">Fibroporia radiculosa</name>
    <dbReference type="NCBI Taxonomy" id="599839"/>
    <lineage>
        <taxon>Eukaryota</taxon>
        <taxon>Fungi</taxon>
        <taxon>Dikarya</taxon>
        <taxon>Basidiomycota</taxon>
        <taxon>Agaricomycotina</taxon>
        <taxon>Agaricomycetes</taxon>
        <taxon>Polyporales</taxon>
        <taxon>Fibroporiaceae</taxon>
        <taxon>Fibroporia</taxon>
    </lineage>
</organism>
<dbReference type="STRING" id="599839.J4GN50"/>
<dbReference type="InterPro" id="IPR013877">
    <property type="entry name" value="YAP-bd/ALF4/Glomulin"/>
</dbReference>
<dbReference type="RefSeq" id="XP_012180058.1">
    <property type="nucleotide sequence ID" value="XM_012324668.1"/>
</dbReference>
<gene>
    <name evidence="1" type="ORF">FIBRA_02817</name>
</gene>
<keyword evidence="2" id="KW-1185">Reference proteome</keyword>
<dbReference type="PANTHER" id="PTHR15430:SF1">
    <property type="entry name" value="GLOMULIN"/>
    <property type="match status" value="1"/>
</dbReference>
<dbReference type="GO" id="GO:0005737">
    <property type="term" value="C:cytoplasm"/>
    <property type="evidence" value="ECO:0007669"/>
    <property type="project" value="TreeGrafter"/>
</dbReference>
<dbReference type="Proteomes" id="UP000006352">
    <property type="component" value="Unassembled WGS sequence"/>
</dbReference>
<dbReference type="HOGENOM" id="CLU_486667_0_0_1"/>
<evidence type="ECO:0000313" key="2">
    <source>
        <dbReference type="Proteomes" id="UP000006352"/>
    </source>
</evidence>
<dbReference type="GeneID" id="24095686"/>
<evidence type="ECO:0000313" key="1">
    <source>
        <dbReference type="EMBL" id="CCM00775.1"/>
    </source>
</evidence>
<dbReference type="AlphaFoldDB" id="J4GN50"/>
<dbReference type="Pfam" id="PF08568">
    <property type="entry name" value="Kinetochor_Ybp2"/>
    <property type="match status" value="1"/>
</dbReference>